<proteinExistence type="predicted"/>
<keyword evidence="1" id="KW-0732">Signal</keyword>
<gene>
    <name evidence="2" type="ORF">HB761_00080</name>
</gene>
<name>A0AAE9MXN8_9VIBR</name>
<evidence type="ECO:0000313" key="2">
    <source>
        <dbReference type="EMBL" id="UTZ25274.1"/>
    </source>
</evidence>
<dbReference type="Proteomes" id="UP001058687">
    <property type="component" value="Chromosome 1"/>
</dbReference>
<protein>
    <submittedName>
        <fullName evidence="2">Uncharacterized protein</fullName>
    </submittedName>
</protein>
<dbReference type="AlphaFoldDB" id="A0AAE9MXN8"/>
<reference evidence="2" key="1">
    <citation type="submission" date="2020-03" db="EMBL/GenBank/DDBJ databases">
        <title>Five strains of Vibrio campbellii isolated from Mariana Trench.</title>
        <authorList>
            <person name="Liang J."/>
            <person name="Zhang X.-H."/>
        </authorList>
    </citation>
    <scope>NUCLEOTIDE SEQUENCE</scope>
    <source>
        <strain evidence="2">LJC014</strain>
    </source>
</reference>
<organism evidence="2 3">
    <name type="scientific">Vibrio campbellii</name>
    <dbReference type="NCBI Taxonomy" id="680"/>
    <lineage>
        <taxon>Bacteria</taxon>
        <taxon>Pseudomonadati</taxon>
        <taxon>Pseudomonadota</taxon>
        <taxon>Gammaproteobacteria</taxon>
        <taxon>Vibrionales</taxon>
        <taxon>Vibrionaceae</taxon>
        <taxon>Vibrio</taxon>
    </lineage>
</organism>
<feature type="signal peptide" evidence="1">
    <location>
        <begin position="1"/>
        <end position="19"/>
    </location>
</feature>
<evidence type="ECO:0000256" key="1">
    <source>
        <dbReference type="SAM" id="SignalP"/>
    </source>
</evidence>
<dbReference type="RefSeq" id="WP_255935969.1">
    <property type="nucleotide sequence ID" value="NZ_CP050467.1"/>
</dbReference>
<sequence length="122" mass="13573">MKYTPLIIALATVSGLAYGQTSAFHDYTPNKPASRTTNQTTNNNQVVVSLPNNYDVSDILKVEINDYSYLSVHYLNKTTGREDDVWCARYTDSGLEKTENAFKPVTRPLCEAGIAAFEKTTN</sequence>
<dbReference type="EMBL" id="CP050467">
    <property type="protein sequence ID" value="UTZ25274.1"/>
    <property type="molecule type" value="Genomic_DNA"/>
</dbReference>
<evidence type="ECO:0000313" key="3">
    <source>
        <dbReference type="Proteomes" id="UP001058687"/>
    </source>
</evidence>
<feature type="chain" id="PRO_5042091239" evidence="1">
    <location>
        <begin position="20"/>
        <end position="122"/>
    </location>
</feature>
<accession>A0AAE9MXN8</accession>